<keyword evidence="5" id="KW-1185">Reference proteome</keyword>
<dbReference type="InterPro" id="IPR017850">
    <property type="entry name" value="Alkaline_phosphatase_core_sf"/>
</dbReference>
<dbReference type="CDD" id="cd16031">
    <property type="entry name" value="G6S_like"/>
    <property type="match status" value="1"/>
</dbReference>
<gene>
    <name evidence="4" type="ORF">J0A69_07700</name>
</gene>
<comment type="caution">
    <text evidence="4">The sequence shown here is derived from an EMBL/GenBank/DDBJ whole genome shotgun (WGS) entry which is preliminary data.</text>
</comment>
<dbReference type="InterPro" id="IPR024607">
    <property type="entry name" value="Sulfatase_CS"/>
</dbReference>
<dbReference type="PANTHER" id="PTHR43108">
    <property type="entry name" value="N-ACETYLGLUCOSAMINE-6-SULFATASE FAMILY MEMBER"/>
    <property type="match status" value="1"/>
</dbReference>
<organism evidence="4 5">
    <name type="scientific">Algoriphagus pacificus</name>
    <dbReference type="NCBI Taxonomy" id="2811234"/>
    <lineage>
        <taxon>Bacteria</taxon>
        <taxon>Pseudomonadati</taxon>
        <taxon>Bacteroidota</taxon>
        <taxon>Cytophagia</taxon>
        <taxon>Cytophagales</taxon>
        <taxon>Cyclobacteriaceae</taxon>
        <taxon>Algoriphagus</taxon>
    </lineage>
</organism>
<dbReference type="PROSITE" id="PS51257">
    <property type="entry name" value="PROKAR_LIPOPROTEIN"/>
    <property type="match status" value="1"/>
</dbReference>
<dbReference type="InterPro" id="IPR032506">
    <property type="entry name" value="SGSH_C"/>
</dbReference>
<evidence type="ECO:0000256" key="2">
    <source>
        <dbReference type="ARBA" id="ARBA00022801"/>
    </source>
</evidence>
<reference evidence="4 5" key="1">
    <citation type="submission" date="2021-03" db="EMBL/GenBank/DDBJ databases">
        <title>novel species isolated from a fishpond in China.</title>
        <authorList>
            <person name="Lu H."/>
            <person name="Cai Z."/>
        </authorList>
    </citation>
    <scope>NUCLEOTIDE SEQUENCE [LARGE SCALE GENOMIC DNA]</scope>
    <source>
        <strain evidence="4 5">YJ13C</strain>
    </source>
</reference>
<accession>A0ABS3CFK8</accession>
<name>A0ABS3CFK8_9BACT</name>
<dbReference type="Pfam" id="PF16347">
    <property type="entry name" value="SGSH_C"/>
    <property type="match status" value="1"/>
</dbReference>
<evidence type="ECO:0000256" key="1">
    <source>
        <dbReference type="ARBA" id="ARBA00008779"/>
    </source>
</evidence>
<dbReference type="Gene3D" id="3.40.720.10">
    <property type="entry name" value="Alkaline Phosphatase, subunit A"/>
    <property type="match status" value="1"/>
</dbReference>
<evidence type="ECO:0000313" key="4">
    <source>
        <dbReference type="EMBL" id="MBN7815306.1"/>
    </source>
</evidence>
<evidence type="ECO:0000259" key="3">
    <source>
        <dbReference type="Pfam" id="PF16347"/>
    </source>
</evidence>
<dbReference type="InterPro" id="IPR002591">
    <property type="entry name" value="Phosphodiest/P_Trfase"/>
</dbReference>
<protein>
    <submittedName>
        <fullName evidence="4">Sulfatase</fullName>
    </submittedName>
</protein>
<proteinExistence type="inferred from homology"/>
<dbReference type="EMBL" id="JAFKCU010000002">
    <property type="protein sequence ID" value="MBN7815306.1"/>
    <property type="molecule type" value="Genomic_DNA"/>
</dbReference>
<dbReference type="SUPFAM" id="SSF53649">
    <property type="entry name" value="Alkaline phosphatase-like"/>
    <property type="match status" value="1"/>
</dbReference>
<dbReference type="PROSITE" id="PS00523">
    <property type="entry name" value="SULFATASE_1"/>
    <property type="match status" value="1"/>
</dbReference>
<dbReference type="RefSeq" id="WP_206585989.1">
    <property type="nucleotide sequence ID" value="NZ_JAFKCU010000002.1"/>
</dbReference>
<keyword evidence="2" id="KW-0378">Hydrolase</keyword>
<dbReference type="Proteomes" id="UP000664480">
    <property type="component" value="Unassembled WGS sequence"/>
</dbReference>
<sequence length="563" mass="65222">MKYIHSILAFSLGITLLAGCQKAEEEKPQRPNIIFIMSDDHAYQAISAYDNTLIETPNIDRIAEMGMLFTQASVTNSICAPSRATILTGKHSHMNGKVDNHFPFDTTNVTFPQLLQKAGYQTAMFGKLHFGNNPKGFDQFKILPGQGNYYNPEFITKDEGNIKVSGYVTDIITDFTLDWLSKERKKEDPFLLMYLHKAPHRAWYMAERHLDEFTNKTFPEPATLFDDYSGRTPPAAEAEMNILKHMGWSGDNKVFPEVMDELGIEEIGPDKVRFVNQWNRFDPAQKANFDRAYGKVNEEFKKLYPSMSEEDKMKWKYNRYMQDYLGSIKSVDENVGRLLDYLEANDLMENTIIVYTSDQGFYLGEHGWFDKRFVYDESFKTPLLVAWPGKVKPGTKSDELVQNLDFAQTFLDIAGVDAPADMQGESIVPVLTGNLENWNRDAVYYHYYEYPAEHMVNRHYAIVTKDYKLIHYYYVNDVWELIDRKKDPKELKNVYNDPAYAEIRAELHAKLDELRKKYKDSNEISQGYIDQLLNDADEGRVYGINKEGVEEIKARREKILENN</sequence>
<comment type="similarity">
    <text evidence="1">Belongs to the sulfatase family.</text>
</comment>
<evidence type="ECO:0000313" key="5">
    <source>
        <dbReference type="Proteomes" id="UP000664480"/>
    </source>
</evidence>
<dbReference type="Pfam" id="PF01663">
    <property type="entry name" value="Phosphodiest"/>
    <property type="match status" value="1"/>
</dbReference>
<feature type="domain" description="N-sulphoglucosamine sulphohydrolase C-terminal" evidence="3">
    <location>
        <begin position="364"/>
        <end position="517"/>
    </location>
</feature>
<dbReference type="PANTHER" id="PTHR43108:SF6">
    <property type="entry name" value="N-SULPHOGLUCOSAMINE SULPHOHYDROLASE"/>
    <property type="match status" value="1"/>
</dbReference>